<dbReference type="Pfam" id="PF01878">
    <property type="entry name" value="EVE"/>
    <property type="match status" value="1"/>
</dbReference>
<dbReference type="PANTHER" id="PTHR37291">
    <property type="entry name" value="5-METHYLCYTOSINE-SPECIFIC RESTRICTION ENZYME B"/>
    <property type="match status" value="1"/>
</dbReference>
<dbReference type="Gene3D" id="3.40.50.300">
    <property type="entry name" value="P-loop containing nucleotide triphosphate hydrolases"/>
    <property type="match status" value="1"/>
</dbReference>
<dbReference type="OrthoDB" id="9781481at2"/>
<sequence>MNEEPIKFSWVNTHKQIVKFLAENKDNQLYLIKLLKDLGITGFNDRDEAGNVFELTEIDPFTFFCCIYKHGASKRLSYLQKIAEKIGISELPSDESGIPSANPQSTWLFPYKVYRVNNEIERLWNLFFKVLDGGIDNKLFEDALQIGGTGKTKLTEALFYIDPIKYFPINAPARLFLKEVLGTNPSFKTYTEYLKILEQIKQKTSKPFYELSSEAYVWNNSRKKVSYWIFQGSPKMFDFETALKENLIEDWNVAAHKENIKPGDKVIIWITGKQPGCYALAEVTHEPQLITQLKDSHLWKEGNPHDLQAGIKITHNLLDKPILKEQIATVPELAKLKVSNQGTNFSATEEEFMAILEMAEPSKSIKYWLYAPGENARWWDEFYSLGIMGLGWDKLGDLNNYANKKEIVKMLQALDGTTGSKKNDATANFEFKDVISVGDIVIAKKGRNELLGYGIVTSGYYYDSSRDSYQKCRKVDWKKWGKWDAQHHMALKTLTDITKYPSEHPQHQFYYEWLLGIMEANHTNEDVIEADTPFLPLIDLPLNTILYGPPGTGKTHRLKNEYFKLFTDEQSTQTLEEYCLELVKDLAWWEVISVIMLDLKSTSVERIFEHPLLKAKNSISVNKTPKNTIWSLLQWHTKKDCPHVNFTKRATPLFFWKDDKGNWTIDEEIAQLETPDFYEVLKKYRNYAPISKTERRYVFTTFHQSFSYEDFIEGIKPKLTKPEEDSESADVQYHVEKGVFKEIVDKATANSGKRFAIFIDEINRGNIANIFGELITLIEDDKRIGCANYIPAMLPYSKKEFGVPNNLHIIGTMNTADRSVEALDTALRRRFSFIEMSPEPQKLAEPEFKCEGIELNRLLEAINCRIEKLLDKDYCIGHSYFMSITNQQSPFEELKLIFLNKILPLLQEYFYGDWGKIMLVLGKGFVKKKVEAVKFLATDEYEEYEEFDSKPTYSFTDAASWSLNTFKGVYE</sequence>
<dbReference type="PANTHER" id="PTHR37291:SF1">
    <property type="entry name" value="TYPE IV METHYL-DIRECTED RESTRICTION ENZYME ECOKMCRB SUBUNIT"/>
    <property type="match status" value="1"/>
</dbReference>
<proteinExistence type="predicted"/>
<dbReference type="InterPro" id="IPR027417">
    <property type="entry name" value="P-loop_NTPase"/>
</dbReference>
<reference evidence="4" key="1">
    <citation type="submission" date="2018-08" db="EMBL/GenBank/DDBJ databases">
        <authorList>
            <person name="Liu Z.-W."/>
            <person name="Du Z.-J."/>
        </authorList>
    </citation>
    <scope>NUCLEOTIDE SEQUENCE [LARGE SCALE GENOMIC DNA]</scope>
    <source>
        <strain evidence="4">H4X</strain>
    </source>
</reference>
<feature type="domain" description="ATPase dynein-related AAA" evidence="2">
    <location>
        <begin position="694"/>
        <end position="831"/>
    </location>
</feature>
<evidence type="ECO:0000313" key="4">
    <source>
        <dbReference type="Proteomes" id="UP000256708"/>
    </source>
</evidence>
<dbReference type="InterPro" id="IPR002740">
    <property type="entry name" value="EVE_domain"/>
</dbReference>
<dbReference type="AlphaFoldDB" id="A0A3D8LIC8"/>
<dbReference type="Pfam" id="PF07728">
    <property type="entry name" value="AAA_5"/>
    <property type="match status" value="1"/>
</dbReference>
<dbReference type="InterPro" id="IPR052934">
    <property type="entry name" value="Methyl-DNA_Rec/Restrict_Enz"/>
</dbReference>
<name>A0A3D8LIC8_9BACT</name>
<dbReference type="SUPFAM" id="SSF52540">
    <property type="entry name" value="P-loop containing nucleoside triphosphate hydrolases"/>
    <property type="match status" value="1"/>
</dbReference>
<dbReference type="EMBL" id="QRGR01000001">
    <property type="protein sequence ID" value="RDV17203.1"/>
    <property type="molecule type" value="Genomic_DNA"/>
</dbReference>
<dbReference type="InterPro" id="IPR015947">
    <property type="entry name" value="PUA-like_sf"/>
</dbReference>
<evidence type="ECO:0000313" key="3">
    <source>
        <dbReference type="EMBL" id="RDV17203.1"/>
    </source>
</evidence>
<dbReference type="GO" id="GO:0016887">
    <property type="term" value="F:ATP hydrolysis activity"/>
    <property type="evidence" value="ECO:0007669"/>
    <property type="project" value="InterPro"/>
</dbReference>
<dbReference type="GO" id="GO:0005524">
    <property type="term" value="F:ATP binding"/>
    <property type="evidence" value="ECO:0007669"/>
    <property type="project" value="InterPro"/>
</dbReference>
<keyword evidence="4" id="KW-1185">Reference proteome</keyword>
<evidence type="ECO:0000259" key="2">
    <source>
        <dbReference type="Pfam" id="PF07728"/>
    </source>
</evidence>
<feature type="domain" description="EVE" evidence="1">
    <location>
        <begin position="227"/>
        <end position="358"/>
    </location>
</feature>
<gene>
    <name evidence="3" type="ORF">DXT99_01475</name>
</gene>
<dbReference type="InterPro" id="IPR011704">
    <property type="entry name" value="ATPase_dyneun-rel_AAA"/>
</dbReference>
<accession>A0A3D8LIC8</accession>
<dbReference type="Proteomes" id="UP000256708">
    <property type="component" value="Unassembled WGS sequence"/>
</dbReference>
<comment type="caution">
    <text evidence="3">The sequence shown here is derived from an EMBL/GenBank/DDBJ whole genome shotgun (WGS) entry which is preliminary data.</text>
</comment>
<dbReference type="Gene3D" id="3.10.590.10">
    <property type="entry name" value="ph1033 like domains"/>
    <property type="match status" value="1"/>
</dbReference>
<dbReference type="SUPFAM" id="SSF88697">
    <property type="entry name" value="PUA domain-like"/>
    <property type="match status" value="1"/>
</dbReference>
<dbReference type="RefSeq" id="WP_115563722.1">
    <property type="nucleotide sequence ID" value="NZ_QRGR01000001.1"/>
</dbReference>
<protein>
    <submittedName>
        <fullName evidence="3">EVE domain-containing protein</fullName>
    </submittedName>
</protein>
<organism evidence="3 4">
    <name type="scientific">Pontibacter diazotrophicus</name>
    <dbReference type="NCBI Taxonomy" id="1400979"/>
    <lineage>
        <taxon>Bacteria</taxon>
        <taxon>Pseudomonadati</taxon>
        <taxon>Bacteroidota</taxon>
        <taxon>Cytophagia</taxon>
        <taxon>Cytophagales</taxon>
        <taxon>Hymenobacteraceae</taxon>
        <taxon>Pontibacter</taxon>
    </lineage>
</organism>
<evidence type="ECO:0000259" key="1">
    <source>
        <dbReference type="Pfam" id="PF01878"/>
    </source>
</evidence>